<keyword evidence="4" id="KW-0378">Hydrolase</keyword>
<dbReference type="GO" id="GO:0016787">
    <property type="term" value="F:hydrolase activity"/>
    <property type="evidence" value="ECO:0007669"/>
    <property type="project" value="UniProtKB-KW"/>
</dbReference>
<dbReference type="SUPFAM" id="SSF56281">
    <property type="entry name" value="Metallo-hydrolase/oxidoreductase"/>
    <property type="match status" value="1"/>
</dbReference>
<evidence type="ECO:0000313" key="7">
    <source>
        <dbReference type="EMBL" id="WWQ60982.1"/>
    </source>
</evidence>
<dbReference type="Pfam" id="PF00753">
    <property type="entry name" value="Lactamase_B"/>
    <property type="match status" value="1"/>
</dbReference>
<evidence type="ECO:0000256" key="1">
    <source>
        <dbReference type="ARBA" id="ARBA00001947"/>
    </source>
</evidence>
<dbReference type="SMART" id="SM00849">
    <property type="entry name" value="Lactamase_B"/>
    <property type="match status" value="1"/>
</dbReference>
<evidence type="ECO:0000256" key="2">
    <source>
        <dbReference type="ARBA" id="ARBA00007749"/>
    </source>
</evidence>
<dbReference type="GeneID" id="89335612"/>
<keyword evidence="3" id="KW-0479">Metal-binding</keyword>
<dbReference type="Proteomes" id="UP001432202">
    <property type="component" value="Chromosome"/>
</dbReference>
<evidence type="ECO:0000256" key="4">
    <source>
        <dbReference type="ARBA" id="ARBA00022801"/>
    </source>
</evidence>
<dbReference type="PANTHER" id="PTHR42978:SF2">
    <property type="entry name" value="102 KBASES UNSTABLE REGION: FROM 1 TO 119443"/>
    <property type="match status" value="1"/>
</dbReference>
<dbReference type="PANTHER" id="PTHR42978">
    <property type="entry name" value="QUORUM-QUENCHING LACTONASE YTNP-RELATED-RELATED"/>
    <property type="match status" value="1"/>
</dbReference>
<sequence length="233" mass="26472">MSWRILVPGVPIYTNLGFVGFCNVILIETEGKYIIYDPGHFGNKEYLLSSLKNIGLSPSDIDGIILSHMHYDHSLNSLIFPNAKIYTTKEEMEYTRNTPDLYSVQYLPDLIGAERMVLVKDGEETHGLKFVLLPGHTAGTLGVVCKDTIFVGDAIKYVIDARRKQTSFAYHNLDEANKSIVKAMQLARIIVPGHDVPFKVEYDRIEPILDYSNSFIVYIKNDIKITIKRDEIR</sequence>
<proteinExistence type="inferred from homology"/>
<dbReference type="RefSeq" id="WP_338602602.1">
    <property type="nucleotide sequence ID" value="NZ_CP146016.1"/>
</dbReference>
<dbReference type="EMBL" id="CP146016">
    <property type="protein sequence ID" value="WWQ60982.1"/>
    <property type="molecule type" value="Genomic_DNA"/>
</dbReference>
<protein>
    <submittedName>
        <fullName evidence="7">MBL fold metallo-hydrolase</fullName>
    </submittedName>
</protein>
<dbReference type="Gene3D" id="3.60.15.10">
    <property type="entry name" value="Ribonuclease Z/Hydroxyacylglutathione hydrolase-like"/>
    <property type="match status" value="1"/>
</dbReference>
<evidence type="ECO:0000313" key="8">
    <source>
        <dbReference type="Proteomes" id="UP001432202"/>
    </source>
</evidence>
<feature type="domain" description="Metallo-beta-lactamase" evidence="6">
    <location>
        <begin position="21"/>
        <end position="194"/>
    </location>
</feature>
<reference evidence="7 8" key="1">
    <citation type="submission" date="2024-02" db="EMBL/GenBank/DDBJ databases">
        <title>STSV induces naive adaptation in Sulfolobus.</title>
        <authorList>
            <person name="Xiang X."/>
            <person name="Song M."/>
        </authorList>
    </citation>
    <scope>NUCLEOTIDE SEQUENCE [LARGE SCALE GENOMIC DNA]</scope>
    <source>
        <strain evidence="7 8">RT2</strain>
    </source>
</reference>
<keyword evidence="8" id="KW-1185">Reference proteome</keyword>
<accession>A0AAX4L2B5</accession>
<evidence type="ECO:0000256" key="5">
    <source>
        <dbReference type="ARBA" id="ARBA00022833"/>
    </source>
</evidence>
<comment type="cofactor">
    <cofactor evidence="1">
        <name>Zn(2+)</name>
        <dbReference type="ChEBI" id="CHEBI:29105"/>
    </cofactor>
</comment>
<name>A0AAX4L2B5_9CREN</name>
<dbReference type="InterPro" id="IPR001279">
    <property type="entry name" value="Metallo-B-lactamas"/>
</dbReference>
<dbReference type="InterPro" id="IPR051013">
    <property type="entry name" value="MBL_superfamily_lactonases"/>
</dbReference>
<evidence type="ECO:0000259" key="6">
    <source>
        <dbReference type="SMART" id="SM00849"/>
    </source>
</evidence>
<organism evidence="7 8">
    <name type="scientific">Sulfolobus tengchongensis</name>
    <dbReference type="NCBI Taxonomy" id="207809"/>
    <lineage>
        <taxon>Archaea</taxon>
        <taxon>Thermoproteota</taxon>
        <taxon>Thermoprotei</taxon>
        <taxon>Sulfolobales</taxon>
        <taxon>Sulfolobaceae</taxon>
        <taxon>Sulfolobus</taxon>
    </lineage>
</organism>
<dbReference type="GO" id="GO:0046872">
    <property type="term" value="F:metal ion binding"/>
    <property type="evidence" value="ECO:0007669"/>
    <property type="project" value="UniProtKB-KW"/>
</dbReference>
<comment type="similarity">
    <text evidence="2">Belongs to the metallo-beta-lactamase superfamily.</text>
</comment>
<dbReference type="InterPro" id="IPR036866">
    <property type="entry name" value="RibonucZ/Hydroxyglut_hydro"/>
</dbReference>
<gene>
    <name evidence="7" type="ORF">V6M85_02550</name>
</gene>
<evidence type="ECO:0000256" key="3">
    <source>
        <dbReference type="ARBA" id="ARBA00022723"/>
    </source>
</evidence>
<keyword evidence="5" id="KW-0862">Zinc</keyword>
<dbReference type="AlphaFoldDB" id="A0AAX4L2B5"/>